<name>A0A315Y5T3_RUMFL</name>
<dbReference type="InterPro" id="IPR000524">
    <property type="entry name" value="Tscrpt_reg_HTH_GntR"/>
</dbReference>
<accession>A0A315Y5T3</accession>
<dbReference type="Gene3D" id="1.10.10.10">
    <property type="entry name" value="Winged helix-like DNA-binding domain superfamily/Winged helix DNA-binding domain"/>
    <property type="match status" value="1"/>
</dbReference>
<dbReference type="EMBL" id="QGDI01000002">
    <property type="protein sequence ID" value="PWJ14585.1"/>
    <property type="molecule type" value="Genomic_DNA"/>
</dbReference>
<organism evidence="5 6">
    <name type="scientific">Ruminococcus flavefaciens</name>
    <dbReference type="NCBI Taxonomy" id="1265"/>
    <lineage>
        <taxon>Bacteria</taxon>
        <taxon>Bacillati</taxon>
        <taxon>Bacillota</taxon>
        <taxon>Clostridia</taxon>
        <taxon>Eubacteriales</taxon>
        <taxon>Oscillospiraceae</taxon>
        <taxon>Ruminococcus</taxon>
    </lineage>
</organism>
<dbReference type="PROSITE" id="PS50949">
    <property type="entry name" value="HTH_GNTR"/>
    <property type="match status" value="1"/>
</dbReference>
<dbReference type="GO" id="GO:0003677">
    <property type="term" value="F:DNA binding"/>
    <property type="evidence" value="ECO:0007669"/>
    <property type="project" value="UniProtKB-KW"/>
</dbReference>
<keyword evidence="1" id="KW-0805">Transcription regulation</keyword>
<keyword evidence="5" id="KW-0670">Pyruvate</keyword>
<dbReference type="GO" id="GO:0003700">
    <property type="term" value="F:DNA-binding transcription factor activity"/>
    <property type="evidence" value="ECO:0007669"/>
    <property type="project" value="InterPro"/>
</dbReference>
<evidence type="ECO:0000313" key="5">
    <source>
        <dbReference type="EMBL" id="PWJ14585.1"/>
    </source>
</evidence>
<dbReference type="SUPFAM" id="SSF46785">
    <property type="entry name" value="Winged helix' DNA-binding domain"/>
    <property type="match status" value="1"/>
</dbReference>
<dbReference type="PRINTS" id="PR00035">
    <property type="entry name" value="HTHGNTR"/>
</dbReference>
<dbReference type="InterPro" id="IPR008920">
    <property type="entry name" value="TF_FadR/GntR_C"/>
</dbReference>
<dbReference type="Gene3D" id="1.20.120.530">
    <property type="entry name" value="GntR ligand-binding domain-like"/>
    <property type="match status" value="1"/>
</dbReference>
<dbReference type="SUPFAM" id="SSF48008">
    <property type="entry name" value="GntR ligand-binding domain-like"/>
    <property type="match status" value="1"/>
</dbReference>
<dbReference type="Pfam" id="PF00392">
    <property type="entry name" value="GntR"/>
    <property type="match status" value="1"/>
</dbReference>
<protein>
    <submittedName>
        <fullName evidence="5">GntR family transcriptional repressor for pyruvate dehydrogenase complex</fullName>
    </submittedName>
</protein>
<feature type="domain" description="HTH gntR-type" evidence="4">
    <location>
        <begin position="3"/>
        <end position="71"/>
    </location>
</feature>
<evidence type="ECO:0000256" key="3">
    <source>
        <dbReference type="ARBA" id="ARBA00023163"/>
    </source>
</evidence>
<keyword evidence="3" id="KW-0804">Transcription</keyword>
<reference evidence="5 6" key="1">
    <citation type="submission" date="2018-05" db="EMBL/GenBank/DDBJ databases">
        <title>The Hungate 1000. A catalogue of reference genomes from the rumen microbiome.</title>
        <authorList>
            <person name="Kelly W."/>
        </authorList>
    </citation>
    <scope>NUCLEOTIDE SEQUENCE [LARGE SCALE GENOMIC DNA]</scope>
    <source>
        <strain evidence="5 6">SAb67</strain>
    </source>
</reference>
<evidence type="ECO:0000256" key="1">
    <source>
        <dbReference type="ARBA" id="ARBA00023015"/>
    </source>
</evidence>
<sequence>MGNSEYRKTIDYILDLIRSGMLQVGDKLPTERSISEKLGISRNTVREALRGLEILGIVNGKQGSGNYLTDNISESIAKAMDIMLLMNRTSKEEICSFRRSMEKTVCSYLIARGCSSENKLKIVSALNRLKESEGTEERTIADRDFHYALIYATENSFWITFMEAVSEVYMRWIDDFLITADHDVRVKLQDAHEKMVQGIITGDVDFCFKAIDIHYDLIDKSFEK</sequence>
<dbReference type="AlphaFoldDB" id="A0A315Y5T3"/>
<dbReference type="RefSeq" id="WP_109725461.1">
    <property type="nucleotide sequence ID" value="NZ_CACVSX010000063.1"/>
</dbReference>
<dbReference type="PANTHER" id="PTHR43537:SF5">
    <property type="entry name" value="UXU OPERON TRANSCRIPTIONAL REGULATOR"/>
    <property type="match status" value="1"/>
</dbReference>
<evidence type="ECO:0000259" key="4">
    <source>
        <dbReference type="PROSITE" id="PS50949"/>
    </source>
</evidence>
<evidence type="ECO:0000313" key="6">
    <source>
        <dbReference type="Proteomes" id="UP000245720"/>
    </source>
</evidence>
<dbReference type="OrthoDB" id="9799482at2"/>
<dbReference type="CDD" id="cd07377">
    <property type="entry name" value="WHTH_GntR"/>
    <property type="match status" value="1"/>
</dbReference>
<evidence type="ECO:0000256" key="2">
    <source>
        <dbReference type="ARBA" id="ARBA00023125"/>
    </source>
</evidence>
<dbReference type="STRING" id="1265.SAMN02910280_0083"/>
<gene>
    <name evidence="5" type="ORF">IE37_00569</name>
</gene>
<dbReference type="InterPro" id="IPR036388">
    <property type="entry name" value="WH-like_DNA-bd_sf"/>
</dbReference>
<dbReference type="SMART" id="SM00345">
    <property type="entry name" value="HTH_GNTR"/>
    <property type="match status" value="1"/>
</dbReference>
<dbReference type="Pfam" id="PF07729">
    <property type="entry name" value="FCD"/>
    <property type="match status" value="1"/>
</dbReference>
<dbReference type="PANTHER" id="PTHR43537">
    <property type="entry name" value="TRANSCRIPTIONAL REGULATOR, GNTR FAMILY"/>
    <property type="match status" value="1"/>
</dbReference>
<dbReference type="InterPro" id="IPR011711">
    <property type="entry name" value="GntR_C"/>
</dbReference>
<dbReference type="InterPro" id="IPR036390">
    <property type="entry name" value="WH_DNA-bd_sf"/>
</dbReference>
<comment type="caution">
    <text evidence="5">The sequence shown here is derived from an EMBL/GenBank/DDBJ whole genome shotgun (WGS) entry which is preliminary data.</text>
</comment>
<keyword evidence="2" id="KW-0238">DNA-binding</keyword>
<dbReference type="Proteomes" id="UP000245720">
    <property type="component" value="Unassembled WGS sequence"/>
</dbReference>
<proteinExistence type="predicted"/>